<proteinExistence type="predicted"/>
<evidence type="ECO:0000313" key="1">
    <source>
        <dbReference type="EMBL" id="CAI2368655.1"/>
    </source>
</evidence>
<comment type="caution">
    <text evidence="1">The sequence shown here is derived from an EMBL/GenBank/DDBJ whole genome shotgun (WGS) entry which is preliminary data.</text>
</comment>
<keyword evidence="2" id="KW-1185">Reference proteome</keyword>
<dbReference type="Proteomes" id="UP001295684">
    <property type="component" value="Unassembled WGS sequence"/>
</dbReference>
<name>A0AAD1UPW5_EUPCR</name>
<dbReference type="AlphaFoldDB" id="A0AAD1UPW5"/>
<accession>A0AAD1UPW5</accession>
<protein>
    <submittedName>
        <fullName evidence="1">Uncharacterized protein</fullName>
    </submittedName>
</protein>
<dbReference type="EMBL" id="CAMPGE010009791">
    <property type="protein sequence ID" value="CAI2368655.1"/>
    <property type="molecule type" value="Genomic_DNA"/>
</dbReference>
<reference evidence="1" key="1">
    <citation type="submission" date="2023-07" db="EMBL/GenBank/DDBJ databases">
        <authorList>
            <consortium name="AG Swart"/>
            <person name="Singh M."/>
            <person name="Singh A."/>
            <person name="Seah K."/>
            <person name="Emmerich C."/>
        </authorList>
    </citation>
    <scope>NUCLEOTIDE SEQUENCE</scope>
    <source>
        <strain evidence="1">DP1</strain>
    </source>
</reference>
<gene>
    <name evidence="1" type="ORF">ECRASSUSDP1_LOCUS9951</name>
</gene>
<sequence>MLFNKYNKTPTRTNDPAQPRISIFQDVGPTHMQKMKNKIFERLKNRRQQIFKKTRERRLKDQTEDDFSDFIKQTILDRTENEKIICEALYEEENQADTEEMYDFCAQILTEYEHFVENDPEIDYKIENIDAASEIFSPKKDFNMGSDFGNEELMEDFQQIEELQLQLEDCHSMYTFTDEKGYSQSRYNCPICGSIIQCVQGYLACEESNCIDLDVADIKGFELPKFSERVVEKKIHHLDTSDDYHSEFPKMVVSIDRDEEHGMTWVQIDCKECNKKLFVDID</sequence>
<organism evidence="1 2">
    <name type="scientific">Euplotes crassus</name>
    <dbReference type="NCBI Taxonomy" id="5936"/>
    <lineage>
        <taxon>Eukaryota</taxon>
        <taxon>Sar</taxon>
        <taxon>Alveolata</taxon>
        <taxon>Ciliophora</taxon>
        <taxon>Intramacronucleata</taxon>
        <taxon>Spirotrichea</taxon>
        <taxon>Hypotrichia</taxon>
        <taxon>Euplotida</taxon>
        <taxon>Euplotidae</taxon>
        <taxon>Moneuplotes</taxon>
    </lineage>
</organism>
<evidence type="ECO:0000313" key="2">
    <source>
        <dbReference type="Proteomes" id="UP001295684"/>
    </source>
</evidence>